<organism evidence="2 3">
    <name type="scientific">Psychromonas marina</name>
    <dbReference type="NCBI Taxonomy" id="88364"/>
    <lineage>
        <taxon>Bacteria</taxon>
        <taxon>Pseudomonadati</taxon>
        <taxon>Pseudomonadota</taxon>
        <taxon>Gammaproteobacteria</taxon>
        <taxon>Alteromonadales</taxon>
        <taxon>Psychromonadaceae</taxon>
        <taxon>Psychromonas</taxon>
    </lineage>
</organism>
<keyword evidence="3" id="KW-1185">Reference proteome</keyword>
<dbReference type="EMBL" id="BSPQ01000013">
    <property type="protein sequence ID" value="GLS91358.1"/>
    <property type="molecule type" value="Genomic_DNA"/>
</dbReference>
<comment type="caution">
    <text evidence="2">The sequence shown here is derived from an EMBL/GenBank/DDBJ whole genome shotgun (WGS) entry which is preliminary data.</text>
</comment>
<proteinExistence type="predicted"/>
<name>A0ABQ6E2B9_9GAMM</name>
<keyword evidence="1" id="KW-0472">Membrane</keyword>
<dbReference type="Proteomes" id="UP001157353">
    <property type="component" value="Unassembled WGS sequence"/>
</dbReference>
<gene>
    <name evidence="2" type="ORF">GCM10007916_24270</name>
</gene>
<reference evidence="3" key="1">
    <citation type="journal article" date="2019" name="Int. J. Syst. Evol. Microbiol.">
        <title>The Global Catalogue of Microorganisms (GCM) 10K type strain sequencing project: providing services to taxonomists for standard genome sequencing and annotation.</title>
        <authorList>
            <consortium name="The Broad Institute Genomics Platform"/>
            <consortium name="The Broad Institute Genome Sequencing Center for Infectious Disease"/>
            <person name="Wu L."/>
            <person name="Ma J."/>
        </authorList>
    </citation>
    <scope>NUCLEOTIDE SEQUENCE [LARGE SCALE GENOMIC DNA]</scope>
    <source>
        <strain evidence="3">NBRC 103166</strain>
    </source>
</reference>
<keyword evidence="1" id="KW-1133">Transmembrane helix</keyword>
<accession>A0ABQ6E2B9</accession>
<sequence>MVRYLIDTIGFISVIFVKIFIYVNDFFFVDYGLVPLKKSHRFDQGNYTFCSAILKAWLESINEKNSLK</sequence>
<keyword evidence="1" id="KW-0812">Transmembrane</keyword>
<feature type="transmembrane region" description="Helical" evidence="1">
    <location>
        <begin position="12"/>
        <end position="34"/>
    </location>
</feature>
<protein>
    <submittedName>
        <fullName evidence="2">Uncharacterized protein</fullName>
    </submittedName>
</protein>
<evidence type="ECO:0000313" key="2">
    <source>
        <dbReference type="EMBL" id="GLS91358.1"/>
    </source>
</evidence>
<evidence type="ECO:0000256" key="1">
    <source>
        <dbReference type="SAM" id="Phobius"/>
    </source>
</evidence>
<evidence type="ECO:0000313" key="3">
    <source>
        <dbReference type="Proteomes" id="UP001157353"/>
    </source>
</evidence>